<organism evidence="4 5">
    <name type="scientific">Sphingorhabdus contaminans</name>
    <dbReference type="NCBI Taxonomy" id="1343899"/>
    <lineage>
        <taxon>Bacteria</taxon>
        <taxon>Pseudomonadati</taxon>
        <taxon>Pseudomonadota</taxon>
        <taxon>Alphaproteobacteria</taxon>
        <taxon>Sphingomonadales</taxon>
        <taxon>Sphingomonadaceae</taxon>
        <taxon>Sphingorhabdus</taxon>
    </lineage>
</organism>
<sequence>MKSNRVGIFGTAGMAREACDVAMALGLSPVLVSKDKSESGLLDFDTIPEANIHHYLDMPYVIGIGECALRAKIAARYGKIISFTNLIHPSATFGDRQIEKIGNQKGVIICAGVRFTHNIEVGNFCIFNLNATISHDVVIGDFVTISPQACLLGNVEVQEGTWIGAAAVVNQGCEISKRIIGRNTVIGSGAVVLDNCDSDATYVGVPARRIS</sequence>
<dbReference type="Proteomes" id="UP000320160">
    <property type="component" value="Unassembled WGS sequence"/>
</dbReference>
<comment type="caution">
    <text evidence="4">The sequence shown here is derived from an EMBL/GenBank/DDBJ whole genome shotgun (WGS) entry which is preliminary data.</text>
</comment>
<feature type="active site" description="Proton acceptor" evidence="2">
    <location>
        <position position="135"/>
    </location>
</feature>
<keyword evidence="5" id="KW-1185">Reference proteome</keyword>
<evidence type="ECO:0000256" key="2">
    <source>
        <dbReference type="PIRSR" id="PIRSR620019-1"/>
    </source>
</evidence>
<feature type="site" description="Increases basicity of active site His" evidence="2">
    <location>
        <position position="136"/>
    </location>
</feature>
<evidence type="ECO:0000313" key="5">
    <source>
        <dbReference type="Proteomes" id="UP000320160"/>
    </source>
</evidence>
<evidence type="ECO:0008006" key="6">
    <source>
        <dbReference type="Google" id="ProtNLM"/>
    </source>
</evidence>
<dbReference type="SUPFAM" id="SSF51161">
    <property type="entry name" value="Trimeric LpxA-like enzymes"/>
    <property type="match status" value="1"/>
</dbReference>
<evidence type="ECO:0000256" key="3">
    <source>
        <dbReference type="PIRSR" id="PIRSR620019-2"/>
    </source>
</evidence>
<dbReference type="CDD" id="cd03360">
    <property type="entry name" value="LbH_AT_putative"/>
    <property type="match status" value="1"/>
</dbReference>
<proteinExistence type="inferred from homology"/>
<evidence type="ECO:0000313" key="4">
    <source>
        <dbReference type="EMBL" id="TSB02046.1"/>
    </source>
</evidence>
<dbReference type="Gene3D" id="2.160.10.10">
    <property type="entry name" value="Hexapeptide repeat proteins"/>
    <property type="match status" value="1"/>
</dbReference>
<accession>A0A553WBI8</accession>
<dbReference type="InterPro" id="IPR050179">
    <property type="entry name" value="Trans_hexapeptide_repeat"/>
</dbReference>
<dbReference type="AlphaFoldDB" id="A0A553WBI8"/>
<dbReference type="PANTHER" id="PTHR43300:SF7">
    <property type="entry name" value="UDP-N-ACETYLBACILLOSAMINE N-ACETYLTRANSFERASE"/>
    <property type="match status" value="1"/>
</dbReference>
<comment type="similarity">
    <text evidence="1">Belongs to the transferase hexapeptide repeat family.</text>
</comment>
<gene>
    <name evidence="4" type="ORF">FOM92_12995</name>
</gene>
<dbReference type="PANTHER" id="PTHR43300">
    <property type="entry name" value="ACETYLTRANSFERASE"/>
    <property type="match status" value="1"/>
</dbReference>
<dbReference type="InterPro" id="IPR020019">
    <property type="entry name" value="AcTrfase_PglD-like"/>
</dbReference>
<dbReference type="InterPro" id="IPR011004">
    <property type="entry name" value="Trimer_LpxA-like_sf"/>
</dbReference>
<protein>
    <recommendedName>
        <fullName evidence="6">Acetyltransferase</fullName>
    </recommendedName>
</protein>
<reference evidence="4 5" key="1">
    <citation type="submission" date="2019-07" db="EMBL/GenBank/DDBJ databases">
        <authorList>
            <person name="Park M."/>
        </authorList>
    </citation>
    <scope>NUCLEOTIDE SEQUENCE [LARGE SCALE GENOMIC DNA]</scope>
    <source>
        <strain evidence="4 5">KCTC32445</strain>
    </source>
</reference>
<dbReference type="Gene3D" id="3.40.50.20">
    <property type="match status" value="1"/>
</dbReference>
<dbReference type="EMBL" id="VKKU01000002">
    <property type="protein sequence ID" value="TSB02046.1"/>
    <property type="molecule type" value="Genomic_DNA"/>
</dbReference>
<evidence type="ECO:0000256" key="1">
    <source>
        <dbReference type="ARBA" id="ARBA00007274"/>
    </source>
</evidence>
<dbReference type="RefSeq" id="WP_143777266.1">
    <property type="nucleotide sequence ID" value="NZ_VKKU01000002.1"/>
</dbReference>
<dbReference type="OrthoDB" id="9815592at2"/>
<name>A0A553WBI8_9SPHN</name>
<feature type="binding site" evidence="3">
    <location>
        <position position="65"/>
    </location>
    <ligand>
        <name>substrate</name>
    </ligand>
</feature>